<keyword evidence="3" id="KW-1185">Reference proteome</keyword>
<dbReference type="InterPro" id="IPR053146">
    <property type="entry name" value="QDO-like"/>
</dbReference>
<sequence>MFPFFKEQITIGSLQLNFLVDGQDTDGSLVMFEMLVPSNARVPAPHFHVDVDETLYVLEGTLTMLHGADTRLLNPGDKLFIKRGLVHGFTNNHPQTARVLCALSPATIGPTYFRELAEVINAGGPPDMQRVLAIMKQHGLEPVKAS</sequence>
<evidence type="ECO:0000313" key="2">
    <source>
        <dbReference type="EMBL" id="CCH54885.1"/>
    </source>
</evidence>
<dbReference type="eggNOG" id="COG1917">
    <property type="taxonomic scope" value="Bacteria"/>
</dbReference>
<protein>
    <recommendedName>
        <fullName evidence="1">Cupin type-2 domain-containing protein</fullName>
    </recommendedName>
</protein>
<dbReference type="Gene3D" id="2.60.120.10">
    <property type="entry name" value="Jelly Rolls"/>
    <property type="match status" value="1"/>
</dbReference>
<dbReference type="OrthoDB" id="1423961at2"/>
<comment type="caution">
    <text evidence="2">The sequence shown here is derived from an EMBL/GenBank/DDBJ whole genome shotgun (WGS) entry which is preliminary data.</text>
</comment>
<dbReference type="PANTHER" id="PTHR36440">
    <property type="entry name" value="PUTATIVE (AFU_ORTHOLOGUE AFUA_8G07350)-RELATED"/>
    <property type="match status" value="1"/>
</dbReference>
<proteinExistence type="predicted"/>
<dbReference type="EMBL" id="CAIT01000007">
    <property type="protein sequence ID" value="CCH54885.1"/>
    <property type="molecule type" value="Genomic_DNA"/>
</dbReference>
<reference evidence="2 3" key="1">
    <citation type="journal article" date="2012" name="J. Bacteriol.">
        <title>Genome Sequence of the Filamentous Bacterium Fibrisoma limi BUZ 3T.</title>
        <authorList>
            <person name="Filippini M."/>
            <person name="Qi W."/>
            <person name="Jaenicke S."/>
            <person name="Goesmann A."/>
            <person name="Smits T.H."/>
            <person name="Bagheri H.C."/>
        </authorList>
    </citation>
    <scope>NUCLEOTIDE SEQUENCE [LARGE SCALE GENOMIC DNA]</scope>
    <source>
        <strain evidence="3">BUZ 3T</strain>
    </source>
</reference>
<accession>I2GLV9</accession>
<dbReference type="Pfam" id="PF07883">
    <property type="entry name" value="Cupin_2"/>
    <property type="match status" value="1"/>
</dbReference>
<dbReference type="AlphaFoldDB" id="I2GLV9"/>
<dbReference type="RefSeq" id="WP_009283461.1">
    <property type="nucleotide sequence ID" value="NZ_CAIT01000007.1"/>
</dbReference>
<dbReference type="SUPFAM" id="SSF51182">
    <property type="entry name" value="RmlC-like cupins"/>
    <property type="match status" value="1"/>
</dbReference>
<organism evidence="2 3">
    <name type="scientific">Fibrisoma limi BUZ 3</name>
    <dbReference type="NCBI Taxonomy" id="1185876"/>
    <lineage>
        <taxon>Bacteria</taxon>
        <taxon>Pseudomonadati</taxon>
        <taxon>Bacteroidota</taxon>
        <taxon>Cytophagia</taxon>
        <taxon>Cytophagales</taxon>
        <taxon>Spirosomataceae</taxon>
        <taxon>Fibrisoma</taxon>
    </lineage>
</organism>
<feature type="domain" description="Cupin type-2" evidence="1">
    <location>
        <begin position="33"/>
        <end position="101"/>
    </location>
</feature>
<evidence type="ECO:0000259" key="1">
    <source>
        <dbReference type="Pfam" id="PF07883"/>
    </source>
</evidence>
<dbReference type="PANTHER" id="PTHR36440:SF1">
    <property type="entry name" value="PUTATIVE (AFU_ORTHOLOGUE AFUA_8G07350)-RELATED"/>
    <property type="match status" value="1"/>
</dbReference>
<gene>
    <name evidence="2" type="ORF">BN8_04101</name>
</gene>
<dbReference type="InterPro" id="IPR014710">
    <property type="entry name" value="RmlC-like_jellyroll"/>
</dbReference>
<dbReference type="InterPro" id="IPR011051">
    <property type="entry name" value="RmlC_Cupin_sf"/>
</dbReference>
<dbReference type="InterPro" id="IPR013096">
    <property type="entry name" value="Cupin_2"/>
</dbReference>
<name>I2GLV9_9BACT</name>
<dbReference type="STRING" id="1185876.BN8_04101"/>
<dbReference type="Proteomes" id="UP000009309">
    <property type="component" value="Unassembled WGS sequence"/>
</dbReference>
<evidence type="ECO:0000313" key="3">
    <source>
        <dbReference type="Proteomes" id="UP000009309"/>
    </source>
</evidence>